<accession>A0ABP0ZDZ6</accession>
<feature type="compositionally biased region" description="Polar residues" evidence="1">
    <location>
        <begin position="60"/>
        <end position="89"/>
    </location>
</feature>
<reference evidence="3 4" key="1">
    <citation type="submission" date="2024-03" db="EMBL/GenBank/DDBJ databases">
        <authorList>
            <person name="Brejova B."/>
        </authorList>
    </citation>
    <scope>NUCLEOTIDE SEQUENCE [LARGE SCALE GENOMIC DNA]</scope>
    <source>
        <strain evidence="3 4">CBS 14171</strain>
    </source>
</reference>
<proteinExistence type="predicted"/>
<evidence type="ECO:0000313" key="4">
    <source>
        <dbReference type="Proteomes" id="UP001497383"/>
    </source>
</evidence>
<feature type="region of interest" description="Disordered" evidence="1">
    <location>
        <begin position="34"/>
        <end position="90"/>
    </location>
</feature>
<protein>
    <recommendedName>
        <fullName evidence="2">Mtf2-like C-terminal domain-containing protein</fullName>
    </recommendedName>
</protein>
<evidence type="ECO:0000256" key="1">
    <source>
        <dbReference type="SAM" id="MobiDB-lite"/>
    </source>
</evidence>
<dbReference type="EMBL" id="OZ022405">
    <property type="protein sequence ID" value="CAK9436070.1"/>
    <property type="molecule type" value="Genomic_DNA"/>
</dbReference>
<gene>
    <name evidence="3" type="ORF">LODBEIA_P06280</name>
</gene>
<evidence type="ECO:0000313" key="3">
    <source>
        <dbReference type="EMBL" id="CAK9436070.1"/>
    </source>
</evidence>
<feature type="domain" description="Mtf2-like C-terminal" evidence="2">
    <location>
        <begin position="166"/>
        <end position="388"/>
    </location>
</feature>
<name>A0ABP0ZDZ6_9ASCO</name>
<organism evidence="3 4">
    <name type="scientific">Lodderomyces beijingensis</name>
    <dbReference type="NCBI Taxonomy" id="1775926"/>
    <lineage>
        <taxon>Eukaryota</taxon>
        <taxon>Fungi</taxon>
        <taxon>Dikarya</taxon>
        <taxon>Ascomycota</taxon>
        <taxon>Saccharomycotina</taxon>
        <taxon>Pichiomycetes</taxon>
        <taxon>Debaryomycetaceae</taxon>
        <taxon>Candida/Lodderomyces clade</taxon>
        <taxon>Lodderomyces</taxon>
    </lineage>
</organism>
<dbReference type="InterPro" id="IPR043837">
    <property type="entry name" value="Mtf2-like_C"/>
</dbReference>
<dbReference type="RefSeq" id="XP_066827566.1">
    <property type="nucleotide sequence ID" value="XM_066976569.1"/>
</dbReference>
<evidence type="ECO:0000259" key="2">
    <source>
        <dbReference type="Pfam" id="PF19189"/>
    </source>
</evidence>
<sequence length="414" mass="47039">MQSPRYLPSLRAVSRLGKVSRRCFHCSAKVSYLKDQGEDQGQGQGTIDLESALNAWKSEQPPTGNSNDKSDGVSSSAPPESQPRQSFSKASEFESLSSLIKSASSARQTKRPTARKSGEYGFDLESLLSTRNWNWRRKSAKPASPSFRSRVTIQSIDSELRDQLNSKCHDALRPTLDIFSSMPTAVEVYQFYMELVGGLHDQLNSKSSKLVKNDIYLKDTLDEVSRSEWTSKYTELIDAISSKSNQNARSPLMNLLSFPIITNHVLKILGSRFFQAELAMTIFNLLKSDLHLHTISCNQSTYNQILTILWIYYGNVDLMEFEKTYQEMKLLGFRGDFATYNILRVAIDEYGGLRWGISKFNDSGSRVMTREDNARVAYLKNEVEALKSELKNSPLYEPTPDELSKQFRNSWRTF</sequence>
<dbReference type="GeneID" id="92205824"/>
<dbReference type="Proteomes" id="UP001497383">
    <property type="component" value="Chromosome 1"/>
</dbReference>
<keyword evidence="4" id="KW-1185">Reference proteome</keyword>
<dbReference type="Pfam" id="PF19189">
    <property type="entry name" value="Mtf2"/>
    <property type="match status" value="1"/>
</dbReference>